<dbReference type="GO" id="GO:0008236">
    <property type="term" value="F:serine-type peptidase activity"/>
    <property type="evidence" value="ECO:0007669"/>
    <property type="project" value="InterPro"/>
</dbReference>
<dbReference type="InterPro" id="IPR002469">
    <property type="entry name" value="Peptidase_S9B_N"/>
</dbReference>
<proteinExistence type="predicted"/>
<sequence>MRIHKIALTLLFSGSLLFAQQKLTMNEAILGLRSNLRVENYWYPAWIKNSNSLTYFKNGEYLLTNAETQKTETLLTLNDINTHLPKQEQLSYLPLVVFNTADSGYFKNENTYYKIKRNNAQWSVEKWLEVPADAQNEEVVLDKSMVVYTVKNNLYYKTERGEVAITSDKEENIVNGSAVHRNEFGIDKGIFISPDKTKIAFYRMDQTMVEDYPVIDWSVVAAKNQNIKYPMAGRTSHQVVLGVYDIPTGKTVYMNTEGDKEQYLTVISWQPNSKNVFIGVLNRKQNHLKMNLYNADNGQFIKTLFEEKSDKYVEPQQPLVFLPNSEKDFIWQSQRTGYNHLFHYNVDKGLVRQVTKGDWLVTDLLGFNAKKKEIYFISTKETPLDRHLYKVNWSSGKVEKLNKEAGTHYGVLSDNGDYLFDSYSNEEVPRKIDIIETQKKSNTNLLTASNPLTGYTQAEVKNITLKAEDGTPLYAKLMLPKDFDATKKYPVIVYLYNGPHAQLITNSFPKSGNLWYDYLTQKGYIVFSMDGRGSSNRGLKFEQAVYKNLGETEMKDQLKGVEYLKTLPYVDASRMGVHGWSFGGFMTTSLMLKHPDVFKVGVAGGPVMDWNMYEIMYTERYMASPQDNPEGYKQSNLLDKVENLKGKLLLIHGAQDDVVVWQHSINFLKSAVDRNVQLDYFVYPGHAHNVMGRDRVHLMQKITDYFDLYLKPEKDN</sequence>
<dbReference type="InterPro" id="IPR050278">
    <property type="entry name" value="Serine_Prot_S9B/DPPIV"/>
</dbReference>
<dbReference type="KEGG" id="bcad:DBX24_08550"/>
<dbReference type="PANTHER" id="PTHR11731">
    <property type="entry name" value="PROTEASE FAMILY S9B,C DIPEPTIDYL-PEPTIDASE IV-RELATED"/>
    <property type="match status" value="1"/>
</dbReference>
<dbReference type="Pfam" id="PF00326">
    <property type="entry name" value="Peptidase_S9"/>
    <property type="match status" value="1"/>
</dbReference>
<keyword evidence="2" id="KW-1185">Reference proteome</keyword>
<accession>A0A6P1QVY4</accession>
<dbReference type="PANTHER" id="PTHR11731:SF193">
    <property type="entry name" value="DIPEPTIDYL PEPTIDASE 9"/>
    <property type="match status" value="1"/>
</dbReference>
<dbReference type="Pfam" id="PF00930">
    <property type="entry name" value="DPPIV_N"/>
    <property type="match status" value="1"/>
</dbReference>
<gene>
    <name evidence="1" type="ORF">DBX24_08550</name>
</gene>
<dbReference type="InterPro" id="IPR001375">
    <property type="entry name" value="Peptidase_S9_cat"/>
</dbReference>
<dbReference type="Gene3D" id="3.40.50.1820">
    <property type="entry name" value="alpha/beta hydrolase"/>
    <property type="match status" value="1"/>
</dbReference>
<dbReference type="SUPFAM" id="SSF53474">
    <property type="entry name" value="alpha/beta-Hydrolases"/>
    <property type="match status" value="1"/>
</dbReference>
<dbReference type="EMBL" id="CP029149">
    <property type="protein sequence ID" value="QHN65925.1"/>
    <property type="molecule type" value="Genomic_DNA"/>
</dbReference>
<dbReference type="Proteomes" id="UP000464318">
    <property type="component" value="Chromosome"/>
</dbReference>
<name>A0A6P1QVY4_9FLAO</name>
<dbReference type="AlphaFoldDB" id="A0A6P1QVY4"/>
<dbReference type="OrthoDB" id="9812921at2"/>
<dbReference type="RefSeq" id="WP_160224589.1">
    <property type="nucleotide sequence ID" value="NZ_CP029149.1"/>
</dbReference>
<dbReference type="SUPFAM" id="SSF82171">
    <property type="entry name" value="DPP6 N-terminal domain-like"/>
    <property type="match status" value="1"/>
</dbReference>
<dbReference type="Gene3D" id="2.140.10.30">
    <property type="entry name" value="Dipeptidylpeptidase IV, N-terminal domain"/>
    <property type="match status" value="1"/>
</dbReference>
<reference evidence="1 2" key="1">
    <citation type="submission" date="2018-04" db="EMBL/GenBank/DDBJ databases">
        <title>Characteristic and Complete Genome Sequencing of A Novel Member of Infective Endocarditis Causative Bacteria: Bergeyella cardium QL-PH.</title>
        <authorList>
            <person name="Pan H."/>
            <person name="Sun E."/>
            <person name="Zhang Y."/>
        </authorList>
    </citation>
    <scope>NUCLEOTIDE SEQUENCE [LARGE SCALE GENOMIC DNA]</scope>
    <source>
        <strain evidence="1 2">HPQL</strain>
    </source>
</reference>
<evidence type="ECO:0000313" key="2">
    <source>
        <dbReference type="Proteomes" id="UP000464318"/>
    </source>
</evidence>
<dbReference type="GO" id="GO:0008239">
    <property type="term" value="F:dipeptidyl-peptidase activity"/>
    <property type="evidence" value="ECO:0007669"/>
    <property type="project" value="TreeGrafter"/>
</dbReference>
<dbReference type="InterPro" id="IPR029058">
    <property type="entry name" value="AB_hydrolase_fold"/>
</dbReference>
<organism evidence="1 2">
    <name type="scientific">Bergeyella cardium</name>
    <dbReference type="NCBI Taxonomy" id="1585976"/>
    <lineage>
        <taxon>Bacteria</taxon>
        <taxon>Pseudomonadati</taxon>
        <taxon>Bacteroidota</taxon>
        <taxon>Flavobacteriia</taxon>
        <taxon>Flavobacteriales</taxon>
        <taxon>Weeksellaceae</taxon>
        <taxon>Bergeyella</taxon>
    </lineage>
</organism>
<evidence type="ECO:0000313" key="1">
    <source>
        <dbReference type="EMBL" id="QHN65925.1"/>
    </source>
</evidence>
<protein>
    <submittedName>
        <fullName evidence="1">Prolyl oligopeptidase family serine peptidase</fullName>
    </submittedName>
</protein>
<dbReference type="GO" id="GO:0006508">
    <property type="term" value="P:proteolysis"/>
    <property type="evidence" value="ECO:0007669"/>
    <property type="project" value="InterPro"/>
</dbReference>